<keyword evidence="3" id="KW-1185">Reference proteome</keyword>
<feature type="region of interest" description="Disordered" evidence="1">
    <location>
        <begin position="27"/>
        <end position="48"/>
    </location>
</feature>
<organism evidence="2 3">
    <name type="scientific">Myxococcus landrumensis</name>
    <dbReference type="NCBI Taxonomy" id="2813577"/>
    <lineage>
        <taxon>Bacteria</taxon>
        <taxon>Pseudomonadati</taxon>
        <taxon>Myxococcota</taxon>
        <taxon>Myxococcia</taxon>
        <taxon>Myxococcales</taxon>
        <taxon>Cystobacterineae</taxon>
        <taxon>Myxococcaceae</taxon>
        <taxon>Myxococcus</taxon>
    </lineage>
</organism>
<gene>
    <name evidence="2" type="ORF">JY572_33995</name>
</gene>
<accession>A0ABX7N3L0</accession>
<proteinExistence type="predicted"/>
<dbReference type="RefSeq" id="WP_206715004.1">
    <property type="nucleotide sequence ID" value="NZ_CP071091.1"/>
</dbReference>
<evidence type="ECO:0000256" key="1">
    <source>
        <dbReference type="SAM" id="MobiDB-lite"/>
    </source>
</evidence>
<name>A0ABX7N3L0_9BACT</name>
<dbReference type="EMBL" id="CP071091">
    <property type="protein sequence ID" value="QSQ13305.1"/>
    <property type="molecule type" value="Genomic_DNA"/>
</dbReference>
<evidence type="ECO:0000313" key="3">
    <source>
        <dbReference type="Proteomes" id="UP000663090"/>
    </source>
</evidence>
<dbReference type="NCBIfam" id="TIGR02574">
    <property type="entry name" value="stabl_TIGR02574"/>
    <property type="match status" value="1"/>
</dbReference>
<reference evidence="2 3" key="1">
    <citation type="submission" date="2021-02" db="EMBL/GenBank/DDBJ databases">
        <title>De Novo genome assembly of isolated myxobacteria.</title>
        <authorList>
            <person name="Stevens D.C."/>
        </authorList>
    </citation>
    <scope>NUCLEOTIDE SEQUENCE [LARGE SCALE GENOMIC DNA]</scope>
    <source>
        <strain evidence="2 3">SCHIC003</strain>
    </source>
</reference>
<feature type="compositionally biased region" description="Acidic residues" evidence="1">
    <location>
        <begin position="32"/>
        <end position="41"/>
    </location>
</feature>
<evidence type="ECO:0000313" key="2">
    <source>
        <dbReference type="EMBL" id="QSQ13305.1"/>
    </source>
</evidence>
<sequence length="79" mass="9124">MSTKDELLTSVLSLPAEERAEVARELLRSLDDPDESGDTESEWSRELDRRATDIREGRVETVSWDTAEQQIAGRLRHRR</sequence>
<dbReference type="InterPro" id="IPR013406">
    <property type="entry name" value="CHP02574_addiction_mod"/>
</dbReference>
<dbReference type="Proteomes" id="UP000663090">
    <property type="component" value="Chromosome"/>
</dbReference>
<protein>
    <submittedName>
        <fullName evidence="2">Addiction module protein</fullName>
    </submittedName>
</protein>
<dbReference type="Pfam" id="PF09720">
    <property type="entry name" value="Unstab_antitox"/>
    <property type="match status" value="1"/>
</dbReference>